<dbReference type="RefSeq" id="WP_147801229.1">
    <property type="nucleotide sequence ID" value="NZ_VPFL01000041.1"/>
</dbReference>
<dbReference type="InterPro" id="IPR024461">
    <property type="entry name" value="CCDC90-like"/>
</dbReference>
<comment type="subcellular location">
    <subcellularLocation>
        <location evidence="1">Membrane</location>
    </subcellularLocation>
</comment>
<accession>A0A5C7ER24</accession>
<evidence type="ECO:0000256" key="6">
    <source>
        <dbReference type="SAM" id="Phobius"/>
    </source>
</evidence>
<keyword evidence="4" id="KW-0175">Coiled coil</keyword>
<keyword evidence="5 6" id="KW-0472">Membrane</keyword>
<dbReference type="GO" id="GO:0016020">
    <property type="term" value="C:membrane"/>
    <property type="evidence" value="ECO:0007669"/>
    <property type="project" value="UniProtKB-SubCell"/>
</dbReference>
<comment type="caution">
    <text evidence="7">The sequence shown here is derived from an EMBL/GenBank/DDBJ whole genome shotgun (WGS) entry which is preliminary data.</text>
</comment>
<dbReference type="InParanoid" id="A0A5C7ER24"/>
<evidence type="ECO:0000256" key="1">
    <source>
        <dbReference type="ARBA" id="ARBA00004370"/>
    </source>
</evidence>
<gene>
    <name evidence="7" type="ORF">FR698_16215</name>
</gene>
<dbReference type="Proteomes" id="UP000321201">
    <property type="component" value="Unassembled WGS sequence"/>
</dbReference>
<dbReference type="OrthoDB" id="5771482at2"/>
<reference evidence="7 8" key="1">
    <citation type="submission" date="2019-08" db="EMBL/GenBank/DDBJ databases">
        <title>Pelomicrobium methylotrophicum gen. nov., sp. nov. a moderately thermophilic, facultatively anaerobic, lithoautotrophic and methylotrophic bacterium isolated from a terrestrial mud volcano.</title>
        <authorList>
            <person name="Slobodkina G.B."/>
            <person name="Merkel A.Y."/>
            <person name="Slobodkin A.I."/>
        </authorList>
    </citation>
    <scope>NUCLEOTIDE SEQUENCE [LARGE SCALE GENOMIC DNA]</scope>
    <source>
        <strain evidence="7 8">SM250</strain>
    </source>
</reference>
<dbReference type="AlphaFoldDB" id="A0A5C7ER24"/>
<keyword evidence="3 6" id="KW-1133">Transmembrane helix</keyword>
<feature type="transmembrane region" description="Helical" evidence="6">
    <location>
        <begin position="67"/>
        <end position="88"/>
    </location>
</feature>
<sequence length="90" mass="9986">MASISFDTHKFIRRLQQAGVSEAQAEAIVDAFREAYGEAELATKQDLRALEMKLEARFEALKGEMTLIKWMLGLLLGGVLALILKAFFPG</sequence>
<keyword evidence="2 6" id="KW-0812">Transmembrane</keyword>
<keyword evidence="8" id="KW-1185">Reference proteome</keyword>
<evidence type="ECO:0000313" key="7">
    <source>
        <dbReference type="EMBL" id="TXF09967.1"/>
    </source>
</evidence>
<protein>
    <submittedName>
        <fullName evidence="7">DUF1640 domain-containing protein</fullName>
    </submittedName>
</protein>
<name>A0A5C7ER24_9PROT</name>
<proteinExistence type="predicted"/>
<evidence type="ECO:0000256" key="4">
    <source>
        <dbReference type="ARBA" id="ARBA00023054"/>
    </source>
</evidence>
<dbReference type="Pfam" id="PF07798">
    <property type="entry name" value="CCDC90-like"/>
    <property type="match status" value="1"/>
</dbReference>
<evidence type="ECO:0000313" key="8">
    <source>
        <dbReference type="Proteomes" id="UP000321201"/>
    </source>
</evidence>
<dbReference type="EMBL" id="VPFL01000041">
    <property type="protein sequence ID" value="TXF09967.1"/>
    <property type="molecule type" value="Genomic_DNA"/>
</dbReference>
<dbReference type="Gene3D" id="1.20.5.340">
    <property type="match status" value="1"/>
</dbReference>
<evidence type="ECO:0000256" key="3">
    <source>
        <dbReference type="ARBA" id="ARBA00022989"/>
    </source>
</evidence>
<evidence type="ECO:0000256" key="2">
    <source>
        <dbReference type="ARBA" id="ARBA00022692"/>
    </source>
</evidence>
<evidence type="ECO:0000256" key="5">
    <source>
        <dbReference type="ARBA" id="ARBA00023136"/>
    </source>
</evidence>
<organism evidence="7 8">
    <name type="scientific">Pelomicrobium methylotrophicum</name>
    <dbReference type="NCBI Taxonomy" id="2602750"/>
    <lineage>
        <taxon>Bacteria</taxon>
        <taxon>Pseudomonadati</taxon>
        <taxon>Pseudomonadota</taxon>
        <taxon>Hydrogenophilia</taxon>
        <taxon>Hydrogenophilia incertae sedis</taxon>
        <taxon>Pelomicrobium</taxon>
    </lineage>
</organism>